<dbReference type="EMBL" id="JAEKNR010000122">
    <property type="protein sequence ID" value="MBJ7598696.1"/>
    <property type="molecule type" value="Genomic_DNA"/>
</dbReference>
<organism evidence="2 3">
    <name type="scientific">Candidatus Nephthysia bennettiae</name>
    <dbReference type="NCBI Taxonomy" id="3127016"/>
    <lineage>
        <taxon>Bacteria</taxon>
        <taxon>Bacillati</taxon>
        <taxon>Candidatus Dormiibacterota</taxon>
        <taxon>Candidatus Dormibacteria</taxon>
        <taxon>Candidatus Dormibacterales</taxon>
        <taxon>Candidatus Dormibacteraceae</taxon>
        <taxon>Candidatus Nephthysia</taxon>
    </lineage>
</organism>
<dbReference type="InterPro" id="IPR001106">
    <property type="entry name" value="Aromatic_Lyase"/>
</dbReference>
<dbReference type="GO" id="GO:0016841">
    <property type="term" value="F:ammonia-lyase activity"/>
    <property type="evidence" value="ECO:0007669"/>
    <property type="project" value="UniProtKB-ARBA"/>
</dbReference>
<comment type="caution">
    <text evidence="2">The sequence shown here is derived from an EMBL/GenBank/DDBJ whole genome shotgun (WGS) entry which is preliminary data.</text>
</comment>
<dbReference type="InterPro" id="IPR024083">
    <property type="entry name" value="Fumarase/histidase_N"/>
</dbReference>
<keyword evidence="3" id="KW-1185">Reference proteome</keyword>
<accession>A0A934K8X9</accession>
<dbReference type="Proteomes" id="UP000612893">
    <property type="component" value="Unassembled WGS sequence"/>
</dbReference>
<dbReference type="RefSeq" id="WP_338201901.1">
    <property type="nucleotide sequence ID" value="NZ_JAEKNR010000122.1"/>
</dbReference>
<evidence type="ECO:0000313" key="2">
    <source>
        <dbReference type="EMBL" id="MBJ7598696.1"/>
    </source>
</evidence>
<protein>
    <submittedName>
        <fullName evidence="2">Aromatic amino acid lyase</fullName>
    </submittedName>
</protein>
<keyword evidence="1 2" id="KW-0456">Lyase</keyword>
<dbReference type="Pfam" id="PF00221">
    <property type="entry name" value="Lyase_aromatic"/>
    <property type="match status" value="2"/>
</dbReference>
<dbReference type="SUPFAM" id="SSF48557">
    <property type="entry name" value="L-aspartase-like"/>
    <property type="match status" value="1"/>
</dbReference>
<dbReference type="InterPro" id="IPR008948">
    <property type="entry name" value="L-Aspartase-like"/>
</dbReference>
<evidence type="ECO:0000313" key="3">
    <source>
        <dbReference type="Proteomes" id="UP000612893"/>
    </source>
</evidence>
<dbReference type="Gene3D" id="1.20.200.10">
    <property type="entry name" value="Fumarase/aspartase (Central domain)"/>
    <property type="match status" value="1"/>
</dbReference>
<proteinExistence type="predicted"/>
<evidence type="ECO:0000256" key="1">
    <source>
        <dbReference type="ARBA" id="ARBA00023239"/>
    </source>
</evidence>
<sequence length="475" mass="49851">MTLVVEARFDITLEGLRRVAWQGEPVEIGSNAIAVMDRCHDSFGALVESLRAADPEALVYGVTTGPGDRGMKPLTGDRPRRLWTAASFGEALPERVVRGIVLARLANLVGGHAAARSRVALAVAGMLDGTRPLPAVPGEANGGAGEILALGHLFYGLAEELELEPREQMALINGSPGAAALVADVALAAQGRLRLAEEVFALSAHALSAPVEAYSEQLEELWGDEEDAAALRSLRSLLRGSQGQSHQAPVSSRILPRVLGQGRRALAEAEAAAAVSLSSVTDNPVYIPPDDAHPLGSVFSTGGYHNARATAAIDQVAFAWADLCQLVQRHTDKLFQHPATAAALSDEWTVKPLHMVQAGWAEQARALAQPSTLALGAFGQNDAPAMSFVAWRKAAAVGRCLDAALAGLAALVSEALRVNEREPPPALAGPLAQIRKTVPRIDASRPAGASYEALARSFANQVFEGRVAGAPDWPA</sequence>
<dbReference type="Gene3D" id="1.10.275.10">
    <property type="entry name" value="Fumarase/aspartase (N-terminal domain)"/>
    <property type="match status" value="1"/>
</dbReference>
<reference evidence="2" key="1">
    <citation type="submission" date="2020-10" db="EMBL/GenBank/DDBJ databases">
        <title>Ca. Dormibacterota MAGs.</title>
        <authorList>
            <person name="Montgomery K."/>
        </authorList>
    </citation>
    <scope>NUCLEOTIDE SEQUENCE [LARGE SCALE GENOMIC DNA]</scope>
    <source>
        <strain evidence="2">SC8812_S17_10</strain>
    </source>
</reference>
<gene>
    <name evidence="2" type="ORF">JF922_11515</name>
</gene>
<name>A0A934K8X9_9BACT</name>
<dbReference type="AlphaFoldDB" id="A0A934K8X9"/>